<proteinExistence type="predicted"/>
<sequence length="361" mass="39977">MQQAPVYDPTRPWDRIQAAVHHAANSANLVDSSDGRYRYPEWAWLDDPLPHEIEAEIVGTAAAFNWPSATVRRDTRKQYYEELRRVEAHHAALHYGRHLTFPVAPQPIERLPVNVDLSLEQQGFLHASGQAVAESRRIRENEHHNWIGILDYGGWLVADPRHLEGEVPELEARHAAFIAATRKQIPRSARTPQLLRSIEVGARLALYHSYWHRLNVRRDRLILAGRRAGSAFGGRKPAPQPYGVSHEGAEHLCGEWMTYLGATNVGITPPTRDGGIDILSDRAIAQVKNYSGTVGVEDVRAFHGVVLVDGRLGVFFTSGTYSRDAIAFAERAGMPLMTYNAVAGTLLGANAIGEAVLSVGM</sequence>
<dbReference type="Pfam" id="PF04471">
    <property type="entry name" value="Mrr_cat"/>
    <property type="match status" value="1"/>
</dbReference>
<dbReference type="SUPFAM" id="SSF52980">
    <property type="entry name" value="Restriction endonuclease-like"/>
    <property type="match status" value="1"/>
</dbReference>
<dbReference type="InterPro" id="IPR011335">
    <property type="entry name" value="Restrct_endonuc-II-like"/>
</dbReference>
<evidence type="ECO:0000313" key="3">
    <source>
        <dbReference type="Proteomes" id="UP000831304"/>
    </source>
</evidence>
<dbReference type="InterPro" id="IPR011856">
    <property type="entry name" value="tRNA_endonuc-like_dom_sf"/>
</dbReference>
<name>A0ABY4ARV1_9MICO</name>
<organism evidence="2 3">
    <name type="scientific">Agromyces soli</name>
    <dbReference type="NCBI Taxonomy" id="659012"/>
    <lineage>
        <taxon>Bacteria</taxon>
        <taxon>Bacillati</taxon>
        <taxon>Actinomycetota</taxon>
        <taxon>Actinomycetes</taxon>
        <taxon>Micrococcales</taxon>
        <taxon>Microbacteriaceae</taxon>
        <taxon>Agromyces</taxon>
    </lineage>
</organism>
<accession>A0ABY4ARV1</accession>
<keyword evidence="3" id="KW-1185">Reference proteome</keyword>
<evidence type="ECO:0000259" key="1">
    <source>
        <dbReference type="Pfam" id="PF04471"/>
    </source>
</evidence>
<keyword evidence="2" id="KW-0378">Hydrolase</keyword>
<evidence type="ECO:0000313" key="2">
    <source>
        <dbReference type="EMBL" id="UOE25132.1"/>
    </source>
</evidence>
<dbReference type="EMBL" id="CP094533">
    <property type="protein sequence ID" value="UOE25132.1"/>
    <property type="molecule type" value="Genomic_DNA"/>
</dbReference>
<dbReference type="RefSeq" id="WP_243568039.1">
    <property type="nucleotide sequence ID" value="NZ_BAAARD010000008.1"/>
</dbReference>
<protein>
    <submittedName>
        <fullName evidence="2">Restriction endonuclease</fullName>
    </submittedName>
</protein>
<keyword evidence="2" id="KW-0540">Nuclease</keyword>
<reference evidence="2 3" key="1">
    <citation type="submission" date="2022-03" db="EMBL/GenBank/DDBJ databases">
        <title>Agromyces sp. isolated from the gut of P. brevitarsis seulensis larvae.</title>
        <authorList>
            <person name="Won M."/>
            <person name="Kwon S.-W."/>
        </authorList>
    </citation>
    <scope>NUCLEOTIDE SEQUENCE [LARGE SCALE GENOMIC DNA]</scope>
    <source>
        <strain evidence="2 3">KACC 16215</strain>
    </source>
</reference>
<dbReference type="Gene3D" id="3.40.1350.10">
    <property type="match status" value="1"/>
</dbReference>
<keyword evidence="2" id="KW-0255">Endonuclease</keyword>
<dbReference type="InterPro" id="IPR007560">
    <property type="entry name" value="Restrct_endonuc_IV_Mrr"/>
</dbReference>
<gene>
    <name evidence="2" type="ORF">MTP13_12320</name>
</gene>
<dbReference type="GO" id="GO:0004519">
    <property type="term" value="F:endonuclease activity"/>
    <property type="evidence" value="ECO:0007669"/>
    <property type="project" value="UniProtKB-KW"/>
</dbReference>
<dbReference type="Proteomes" id="UP000831304">
    <property type="component" value="Chromosome"/>
</dbReference>
<feature type="domain" description="Restriction endonuclease type IV Mrr" evidence="1">
    <location>
        <begin position="244"/>
        <end position="343"/>
    </location>
</feature>